<name>E1UWC6_PICPA</name>
<feature type="transmembrane region" description="Helical" evidence="17">
    <location>
        <begin position="611"/>
        <end position="641"/>
    </location>
</feature>
<dbReference type="Pfam" id="PF00361">
    <property type="entry name" value="Proton_antipo_M"/>
    <property type="match status" value="1"/>
</dbReference>
<geneLocation type="mitochondrion" evidence="21"/>
<evidence type="ECO:0000256" key="6">
    <source>
        <dbReference type="ARBA" id="ARBA00022660"/>
    </source>
</evidence>
<feature type="transmembrane region" description="Helical" evidence="17">
    <location>
        <begin position="30"/>
        <end position="52"/>
    </location>
</feature>
<feature type="transmembrane region" description="Helical" evidence="17">
    <location>
        <begin position="135"/>
        <end position="155"/>
    </location>
</feature>
<keyword evidence="21" id="KW-0560">Oxidoreductase</keyword>
<evidence type="ECO:0000259" key="19">
    <source>
        <dbReference type="Pfam" id="PF00662"/>
    </source>
</evidence>
<keyword evidence="8" id="KW-0999">Mitochondrion inner membrane</keyword>
<evidence type="ECO:0000256" key="13">
    <source>
        <dbReference type="ARBA" id="ARBA00023075"/>
    </source>
</evidence>
<sequence>MILLCIFTPFLGSLISGFFGRYIGVNSSKWIVCLSIFVSVVSTYILFIDVIFNEIEYTYNIMNWLNVEYLVVDWSFTIDKLSVSMLVPVVTVSFLVHLYSVSYMSHDPHQQRFFSYLSMFTFAMIVLVTGDNYLILFVGWEFIGVASYLLISFWFTRFNAVKSGLSALLINRFGDALLVLGLSYLVLVTGSVNYNTVFALGSYLDVNMITVILICFLVASMAKSAQLGLHSWLLLAMEGPTPVSSLLHAACLVIAGVFLLMRSSPLLEYTPIVLLLILWLGGLSTLISGLIAMVSNDIKKIIALSTMSQVGIMMIAIGVSCYNLALFHLICHSFFKALLFMSAGSVIHSIISEYQDIRMYGGFRQFIPLAYTCIFIASLSLMAIPGLTGFYSKDIIIESMYGEYTFSGFIIYWFALISATCTSLYSIRLIYYTFLNNPNSPKYIYINLKENDIVLITPMIILTILSIFGGYLLRDIYLGMGSPFNELFIHPNNLSLIETEFSLPSILKVLPLITGLGGGLILLLIYEFNYSLFLVYNNKNLSKLYSFFNQKIMFDQLLNNLILRSGLNIGWLLNVHIDRGILQLFGPLGLWKLSTFISSKLNKLVFLNIGFILEIIVLSWLLIVFKVSLLKYILLLIIFIIL</sequence>
<dbReference type="InterPro" id="IPR010934">
    <property type="entry name" value="NADH_DH_su5_C"/>
</dbReference>
<feature type="domain" description="NADH:quinone oxidoreductase/Mrp antiporter transmembrane" evidence="18">
    <location>
        <begin position="132"/>
        <end position="411"/>
    </location>
</feature>
<dbReference type="GO" id="GO:0005743">
    <property type="term" value="C:mitochondrial inner membrane"/>
    <property type="evidence" value="ECO:0007669"/>
    <property type="project" value="UniProtKB-SubCell"/>
</dbReference>
<dbReference type="NCBIfam" id="TIGR01974">
    <property type="entry name" value="NDH_I_L"/>
    <property type="match status" value="1"/>
</dbReference>
<dbReference type="GO" id="GO:0015990">
    <property type="term" value="P:electron transport coupled proton transport"/>
    <property type="evidence" value="ECO:0007669"/>
    <property type="project" value="TreeGrafter"/>
</dbReference>
<evidence type="ECO:0000256" key="9">
    <source>
        <dbReference type="ARBA" id="ARBA00022967"/>
    </source>
</evidence>
<evidence type="ECO:0000256" key="7">
    <source>
        <dbReference type="ARBA" id="ARBA00022692"/>
    </source>
</evidence>
<accession>E1UWC6</accession>
<keyword evidence="9" id="KW-1278">Translocase</keyword>
<keyword evidence="14 17" id="KW-0496">Mitochondrion</keyword>
<evidence type="ECO:0000256" key="11">
    <source>
        <dbReference type="ARBA" id="ARBA00022989"/>
    </source>
</evidence>
<dbReference type="Pfam" id="PF00662">
    <property type="entry name" value="Proton_antipo_N"/>
    <property type="match status" value="1"/>
</dbReference>
<evidence type="ECO:0000256" key="4">
    <source>
        <dbReference type="ARBA" id="ARBA00021096"/>
    </source>
</evidence>
<dbReference type="AlphaFoldDB" id="E1UWC6"/>
<keyword evidence="6" id="KW-0679">Respiratory chain</keyword>
<feature type="transmembrane region" description="Helical" evidence="17">
    <location>
        <begin position="368"/>
        <end position="390"/>
    </location>
</feature>
<evidence type="ECO:0000256" key="3">
    <source>
        <dbReference type="ARBA" id="ARBA00012944"/>
    </source>
</evidence>
<evidence type="ECO:0000256" key="15">
    <source>
        <dbReference type="ARBA" id="ARBA00023136"/>
    </source>
</evidence>
<feature type="transmembrane region" description="Helical" evidence="17">
    <location>
        <begin position="200"/>
        <end position="222"/>
    </location>
</feature>
<feature type="transmembrane region" description="Helical" evidence="17">
    <location>
        <begin position="453"/>
        <end position="473"/>
    </location>
</feature>
<evidence type="ECO:0000256" key="2">
    <source>
        <dbReference type="ARBA" id="ARBA00004448"/>
    </source>
</evidence>
<feature type="transmembrane region" description="Helical" evidence="17">
    <location>
        <begin position="81"/>
        <end position="101"/>
    </location>
</feature>
<dbReference type="GO" id="GO:0042773">
    <property type="term" value="P:ATP synthesis coupled electron transport"/>
    <property type="evidence" value="ECO:0007669"/>
    <property type="project" value="InterPro"/>
</dbReference>
<keyword evidence="12 17" id="KW-0520">NAD</keyword>
<feature type="transmembrane region" description="Helical" evidence="17">
    <location>
        <begin position="509"/>
        <end position="536"/>
    </location>
</feature>
<dbReference type="InterPro" id="IPR001516">
    <property type="entry name" value="Proton_antipo_N"/>
</dbReference>
<keyword evidence="10" id="KW-0249">Electron transport</keyword>
<dbReference type="EMBL" id="FN647647">
    <property type="protein sequence ID" value="CBI83577.2"/>
    <property type="molecule type" value="Genomic_DNA"/>
</dbReference>
<evidence type="ECO:0000256" key="12">
    <source>
        <dbReference type="ARBA" id="ARBA00023027"/>
    </source>
</evidence>
<feature type="domain" description="NADH dehydrogenase subunit 5 C-terminal" evidence="20">
    <location>
        <begin position="425"/>
        <end position="624"/>
    </location>
</feature>
<evidence type="ECO:0000256" key="10">
    <source>
        <dbReference type="ARBA" id="ARBA00022982"/>
    </source>
</evidence>
<protein>
    <recommendedName>
        <fullName evidence="4 17">NADH-ubiquinone oxidoreductase chain 5</fullName>
        <ecNumber evidence="3 17">7.1.1.2</ecNumber>
    </recommendedName>
</protein>
<evidence type="ECO:0000256" key="17">
    <source>
        <dbReference type="RuleBase" id="RU003404"/>
    </source>
</evidence>
<evidence type="ECO:0000256" key="14">
    <source>
        <dbReference type="ARBA" id="ARBA00023128"/>
    </source>
</evidence>
<feature type="transmembrane region" description="Helical" evidence="17">
    <location>
        <begin position="243"/>
        <end position="261"/>
    </location>
</feature>
<gene>
    <name evidence="21" type="primary">nu5M</name>
</gene>
<keyword evidence="7 17" id="KW-0812">Transmembrane</keyword>
<comment type="subcellular location">
    <subcellularLocation>
        <location evidence="2">Mitochondrion inner membrane</location>
        <topology evidence="2">Multi-pass membrane protein</topology>
    </subcellularLocation>
</comment>
<evidence type="ECO:0000259" key="20">
    <source>
        <dbReference type="Pfam" id="PF06455"/>
    </source>
</evidence>
<evidence type="ECO:0000256" key="8">
    <source>
        <dbReference type="ARBA" id="ARBA00022792"/>
    </source>
</evidence>
<keyword evidence="5 17" id="KW-0813">Transport</keyword>
<keyword evidence="13 17" id="KW-0830">Ubiquinone</keyword>
<dbReference type="PANTHER" id="PTHR42829:SF2">
    <property type="entry name" value="NADH-UBIQUINONE OXIDOREDUCTASE CHAIN 5"/>
    <property type="match status" value="1"/>
</dbReference>
<feature type="transmembrane region" description="Helical" evidence="17">
    <location>
        <begin position="6"/>
        <end position="23"/>
    </location>
</feature>
<evidence type="ECO:0000259" key="18">
    <source>
        <dbReference type="Pfam" id="PF00361"/>
    </source>
</evidence>
<comment type="function">
    <text evidence="1">Core subunit of the mitochondrial membrane respiratory chain NADH dehydrogenase (Complex I) that is believed to belong to the minimal assembly required for catalysis. Complex I functions in the transfer of electrons from NADH to the respiratory chain. The immediate electron acceptor for the enzyme is believed to be ubiquinone.</text>
</comment>
<dbReference type="InterPro" id="IPR018393">
    <property type="entry name" value="NADHpl_OxRdtase_5_subgr"/>
</dbReference>
<feature type="transmembrane region" description="Helical" evidence="17">
    <location>
        <begin position="113"/>
        <end position="129"/>
    </location>
</feature>
<comment type="catalytic activity">
    <reaction evidence="16 17">
        <text>a ubiquinone + NADH + 5 H(+)(in) = a ubiquinol + NAD(+) + 4 H(+)(out)</text>
        <dbReference type="Rhea" id="RHEA:29091"/>
        <dbReference type="Rhea" id="RHEA-COMP:9565"/>
        <dbReference type="Rhea" id="RHEA-COMP:9566"/>
        <dbReference type="ChEBI" id="CHEBI:15378"/>
        <dbReference type="ChEBI" id="CHEBI:16389"/>
        <dbReference type="ChEBI" id="CHEBI:17976"/>
        <dbReference type="ChEBI" id="CHEBI:57540"/>
        <dbReference type="ChEBI" id="CHEBI:57945"/>
        <dbReference type="EC" id="7.1.1.2"/>
    </reaction>
</comment>
<keyword evidence="11 17" id="KW-1133">Transmembrane helix</keyword>
<feature type="transmembrane region" description="Helical" evidence="17">
    <location>
        <begin position="410"/>
        <end position="432"/>
    </location>
</feature>
<comment type="function">
    <text evidence="17">Core subunit of the mitochondrial membrane respiratory chain NADH dehydrogenase (Complex I) which catalyzes electron transfer from NADH through the respiratory chain, using ubiquinone as an electron acceptor. Essential for the catalytic activity and assembly of complex I.</text>
</comment>
<dbReference type="EC" id="7.1.1.2" evidence="3 17"/>
<comment type="similarity">
    <text evidence="17">Belongs to the complex I subunit 5 family.</text>
</comment>
<dbReference type="PANTHER" id="PTHR42829">
    <property type="entry name" value="NADH-UBIQUINONE OXIDOREDUCTASE CHAIN 5"/>
    <property type="match status" value="1"/>
</dbReference>
<dbReference type="GO" id="GO:0008137">
    <property type="term" value="F:NADH dehydrogenase (ubiquinone) activity"/>
    <property type="evidence" value="ECO:0007669"/>
    <property type="project" value="UniProtKB-EC"/>
</dbReference>
<evidence type="ECO:0000256" key="16">
    <source>
        <dbReference type="ARBA" id="ARBA00049551"/>
    </source>
</evidence>
<evidence type="ECO:0000313" key="21">
    <source>
        <dbReference type="EMBL" id="CBI83577.2"/>
    </source>
</evidence>
<reference evidence="21" key="1">
    <citation type="journal article" date="2010" name="Mol. Cell. Proteomics">
        <title>The subunit composition of mitochondrial NADH:ubiquinone oxidoreductase (complex I) from Pichia pastoris.</title>
        <authorList>
            <person name="Bridges H.R."/>
            <person name="Fearnley I.M."/>
            <person name="Hirst J."/>
        </authorList>
    </citation>
    <scope>NUCLEOTIDE SEQUENCE</scope>
    <source>
        <strain evidence="21">X33</strain>
    </source>
</reference>
<dbReference type="InterPro" id="IPR001750">
    <property type="entry name" value="ND/Mrp_TM"/>
</dbReference>
<evidence type="ECO:0000256" key="5">
    <source>
        <dbReference type="ARBA" id="ARBA00022448"/>
    </source>
</evidence>
<dbReference type="GO" id="GO:0003954">
    <property type="term" value="F:NADH dehydrogenase activity"/>
    <property type="evidence" value="ECO:0007669"/>
    <property type="project" value="TreeGrafter"/>
</dbReference>
<evidence type="ECO:0000256" key="1">
    <source>
        <dbReference type="ARBA" id="ARBA00003257"/>
    </source>
</evidence>
<feature type="transmembrane region" description="Helical" evidence="17">
    <location>
        <begin position="273"/>
        <end position="294"/>
    </location>
</feature>
<organism evidence="21">
    <name type="scientific">Komagataella pastoris</name>
    <name type="common">Yeast</name>
    <name type="synonym">Pichia pastoris</name>
    <dbReference type="NCBI Taxonomy" id="4922"/>
    <lineage>
        <taxon>Eukaryota</taxon>
        <taxon>Fungi</taxon>
        <taxon>Dikarya</taxon>
        <taxon>Ascomycota</taxon>
        <taxon>Saccharomycotina</taxon>
        <taxon>Pichiomycetes</taxon>
        <taxon>Pichiales</taxon>
        <taxon>Pichiaceae</taxon>
        <taxon>Komagataella</taxon>
    </lineage>
</organism>
<dbReference type="InterPro" id="IPR003945">
    <property type="entry name" value="NU5C-like"/>
</dbReference>
<feature type="domain" description="NADH-Ubiquinone oxidoreductase (complex I) chain 5 N-terminal" evidence="19">
    <location>
        <begin position="64"/>
        <end position="114"/>
    </location>
</feature>
<keyword evidence="15 17" id="KW-0472">Membrane</keyword>
<dbReference type="Pfam" id="PF06455">
    <property type="entry name" value="NADH5_C"/>
    <property type="match status" value="1"/>
</dbReference>
<proteinExistence type="inferred from homology"/>
<feature type="transmembrane region" description="Helical" evidence="17">
    <location>
        <begin position="176"/>
        <end position="194"/>
    </location>
</feature>
<dbReference type="PRINTS" id="PR01434">
    <property type="entry name" value="NADHDHGNASE5"/>
</dbReference>